<dbReference type="Gene3D" id="3.20.110.20">
    <property type="match status" value="1"/>
</dbReference>
<protein>
    <recommendedName>
        <fullName evidence="3">Glycoside hydrolase family 57 N-terminal domain-containing protein</fullName>
    </recommendedName>
</protein>
<dbReference type="SUPFAM" id="SSF88713">
    <property type="entry name" value="Glycoside hydrolase/deacetylase"/>
    <property type="match status" value="1"/>
</dbReference>
<feature type="non-terminal residue" evidence="4">
    <location>
        <position position="37"/>
    </location>
</feature>
<feature type="domain" description="Glycoside hydrolase family 57 N-terminal" evidence="3">
    <location>
        <begin position="2"/>
        <end position="36"/>
    </location>
</feature>
<dbReference type="EMBL" id="BARU01013000">
    <property type="protein sequence ID" value="GAH32275.1"/>
    <property type="molecule type" value="Genomic_DNA"/>
</dbReference>
<dbReference type="InterPro" id="IPR004300">
    <property type="entry name" value="Glyco_hydro_57_N"/>
</dbReference>
<gene>
    <name evidence="4" type="ORF">S03H2_23696</name>
</gene>
<organism evidence="4">
    <name type="scientific">marine sediment metagenome</name>
    <dbReference type="NCBI Taxonomy" id="412755"/>
    <lineage>
        <taxon>unclassified sequences</taxon>
        <taxon>metagenomes</taxon>
        <taxon>ecological metagenomes</taxon>
    </lineage>
</organism>
<dbReference type="Pfam" id="PF03065">
    <property type="entry name" value="Glyco_hydro_57"/>
    <property type="match status" value="1"/>
</dbReference>
<evidence type="ECO:0000313" key="4">
    <source>
        <dbReference type="EMBL" id="GAH32275.1"/>
    </source>
</evidence>
<dbReference type="GO" id="GO:0005975">
    <property type="term" value="P:carbohydrate metabolic process"/>
    <property type="evidence" value="ECO:0007669"/>
    <property type="project" value="InterPro"/>
</dbReference>
<comment type="similarity">
    <text evidence="1">Belongs to the glycosyl hydrolase 57 family.</text>
</comment>
<sequence>MDLIKDLVKQKKIEIVGSGKFHPILPLIPKEEAERQN</sequence>
<dbReference type="GO" id="GO:0003824">
    <property type="term" value="F:catalytic activity"/>
    <property type="evidence" value="ECO:0007669"/>
    <property type="project" value="InterPro"/>
</dbReference>
<comment type="caution">
    <text evidence="4">The sequence shown here is derived from an EMBL/GenBank/DDBJ whole genome shotgun (WGS) entry which is preliminary data.</text>
</comment>
<name>X1FIC1_9ZZZZ</name>
<dbReference type="AlphaFoldDB" id="X1FIC1"/>
<proteinExistence type="inferred from homology"/>
<reference evidence="4" key="1">
    <citation type="journal article" date="2014" name="Front. Microbiol.">
        <title>High frequency of phylogenetically diverse reductive dehalogenase-homologous genes in deep subseafloor sedimentary metagenomes.</title>
        <authorList>
            <person name="Kawai M."/>
            <person name="Futagami T."/>
            <person name="Toyoda A."/>
            <person name="Takaki Y."/>
            <person name="Nishi S."/>
            <person name="Hori S."/>
            <person name="Arai W."/>
            <person name="Tsubouchi T."/>
            <person name="Morono Y."/>
            <person name="Uchiyama I."/>
            <person name="Ito T."/>
            <person name="Fujiyama A."/>
            <person name="Inagaki F."/>
            <person name="Takami H."/>
        </authorList>
    </citation>
    <scope>NUCLEOTIDE SEQUENCE</scope>
    <source>
        <strain evidence="4">Expedition CK06-06</strain>
    </source>
</reference>
<accession>X1FIC1</accession>
<keyword evidence="2" id="KW-0119">Carbohydrate metabolism</keyword>
<dbReference type="InterPro" id="IPR011330">
    <property type="entry name" value="Glyco_hydro/deAcase_b/a-brl"/>
</dbReference>
<evidence type="ECO:0000256" key="2">
    <source>
        <dbReference type="ARBA" id="ARBA00023277"/>
    </source>
</evidence>
<evidence type="ECO:0000256" key="1">
    <source>
        <dbReference type="ARBA" id="ARBA00006821"/>
    </source>
</evidence>
<evidence type="ECO:0000259" key="3">
    <source>
        <dbReference type="Pfam" id="PF03065"/>
    </source>
</evidence>